<sequence>MWLQNGKLSYIMGLMSIIPSKSSTTTSDNSYSATLDMYRAEPTKALFSSKPSDKDRYEEDDDDATTTTSTGATLSTMMDQDHTPEPQSAAALHLVDSPPPSRSSQMAAFEISMRDTLPSRNTYFLDGGNRFISVYKLSHLRFTRVFFQLPTLGNANTKTVAHLSRLFEEWLQDKLGHQQQQDRLPILEDSVDLLAEDILNKLKSRTSIRGLGSGVAKIMIKIRTGHVYCFNQDTIPPLLTPDMMDFIQQFPLFLDTNIHVEPKSSMDDPDHEHSIPVLLSIENVSTNPSDPYFLFENVSLLV</sequence>
<proteinExistence type="predicted"/>
<reference evidence="2" key="1">
    <citation type="submission" date="2016-04" db="EMBL/GenBank/DDBJ databases">
        <authorList>
            <person name="Evans L.H."/>
            <person name="Alamgir A."/>
            <person name="Owens N."/>
            <person name="Weber N.D."/>
            <person name="Virtaneva K."/>
            <person name="Barbian K."/>
            <person name="Babar A."/>
            <person name="Rosenke K."/>
        </authorList>
    </citation>
    <scope>NUCLEOTIDE SEQUENCE [LARGE SCALE GENOMIC DNA]</scope>
    <source>
        <strain evidence="2">CBS 101.48</strain>
    </source>
</reference>
<protein>
    <submittedName>
        <fullName evidence="2">Uncharacterized protein</fullName>
    </submittedName>
</protein>
<gene>
    <name evidence="2" type="primary">ABSGL_11013.1 scaffold 12038</name>
</gene>
<evidence type="ECO:0000256" key="1">
    <source>
        <dbReference type="SAM" id="MobiDB-lite"/>
    </source>
</evidence>
<dbReference type="EMBL" id="LT554419">
    <property type="protein sequence ID" value="SAM05147.1"/>
    <property type="molecule type" value="Genomic_DNA"/>
</dbReference>
<evidence type="ECO:0000313" key="3">
    <source>
        <dbReference type="Proteomes" id="UP000078561"/>
    </source>
</evidence>
<feature type="region of interest" description="Disordered" evidence="1">
    <location>
        <begin position="44"/>
        <end position="86"/>
    </location>
</feature>
<accession>A0A168QN18</accession>
<feature type="compositionally biased region" description="Low complexity" evidence="1">
    <location>
        <begin position="65"/>
        <end position="76"/>
    </location>
</feature>
<evidence type="ECO:0000313" key="2">
    <source>
        <dbReference type="EMBL" id="SAM05147.1"/>
    </source>
</evidence>
<dbReference type="AlphaFoldDB" id="A0A168QN18"/>
<organism evidence="2">
    <name type="scientific">Absidia glauca</name>
    <name type="common">Pin mould</name>
    <dbReference type="NCBI Taxonomy" id="4829"/>
    <lineage>
        <taxon>Eukaryota</taxon>
        <taxon>Fungi</taxon>
        <taxon>Fungi incertae sedis</taxon>
        <taxon>Mucoromycota</taxon>
        <taxon>Mucoromycotina</taxon>
        <taxon>Mucoromycetes</taxon>
        <taxon>Mucorales</taxon>
        <taxon>Cunninghamellaceae</taxon>
        <taxon>Absidia</taxon>
    </lineage>
</organism>
<name>A0A168QN18_ABSGL</name>
<dbReference type="Proteomes" id="UP000078561">
    <property type="component" value="Unassembled WGS sequence"/>
</dbReference>
<keyword evidence="3" id="KW-1185">Reference proteome</keyword>
<dbReference type="OrthoDB" id="5590091at2759"/>
<dbReference type="InParanoid" id="A0A168QN18"/>